<dbReference type="RefSeq" id="WP_202857196.1">
    <property type="nucleotide sequence ID" value="NZ_JAEUGD010000053.1"/>
</dbReference>
<dbReference type="EMBL" id="JAEUGD010000053">
    <property type="protein sequence ID" value="MBL6447656.1"/>
    <property type="molecule type" value="Genomic_DNA"/>
</dbReference>
<name>A0A937G3A9_9BACT</name>
<evidence type="ECO:0000313" key="1">
    <source>
        <dbReference type="EMBL" id="MBL6447656.1"/>
    </source>
</evidence>
<dbReference type="Proteomes" id="UP000614216">
    <property type="component" value="Unassembled WGS sequence"/>
</dbReference>
<accession>A0A937G3A9</accession>
<sequence length="85" mass="10175">MAHYLTKIDTPVVGVFTKNQNIGYYTASIYKWKLLLKPEKYKQLICNSLKFLVDENRATRANPDNLRTNYYLKKMYQELKDEHIQ</sequence>
<comment type="caution">
    <text evidence="1">The sequence shown here is derived from an EMBL/GenBank/DDBJ whole genome shotgun (WGS) entry which is preliminary data.</text>
</comment>
<organism evidence="1 2">
    <name type="scientific">Fulvivirga marina</name>
    <dbReference type="NCBI Taxonomy" id="2494733"/>
    <lineage>
        <taxon>Bacteria</taxon>
        <taxon>Pseudomonadati</taxon>
        <taxon>Bacteroidota</taxon>
        <taxon>Cytophagia</taxon>
        <taxon>Cytophagales</taxon>
        <taxon>Fulvivirgaceae</taxon>
        <taxon>Fulvivirga</taxon>
    </lineage>
</organism>
<evidence type="ECO:0000313" key="2">
    <source>
        <dbReference type="Proteomes" id="UP000614216"/>
    </source>
</evidence>
<dbReference type="AlphaFoldDB" id="A0A937G3A9"/>
<gene>
    <name evidence="1" type="ORF">JMN32_15165</name>
</gene>
<reference evidence="1" key="1">
    <citation type="submission" date="2021-01" db="EMBL/GenBank/DDBJ databases">
        <title>Fulvivirga kasyanovii gen. nov., sp nov., a novel member of the phylum Bacteroidetes isolated from seawater in a mussel farm.</title>
        <authorList>
            <person name="Zhao L.-H."/>
            <person name="Wang Z.-J."/>
        </authorList>
    </citation>
    <scope>NUCLEOTIDE SEQUENCE</scope>
    <source>
        <strain evidence="1">29W222</strain>
    </source>
</reference>
<keyword evidence="2" id="KW-1185">Reference proteome</keyword>
<protein>
    <submittedName>
        <fullName evidence="1">Uncharacterized protein</fullName>
    </submittedName>
</protein>
<proteinExistence type="predicted"/>